<keyword evidence="7" id="KW-1185">Reference proteome</keyword>
<comment type="similarity">
    <text evidence="2 4">Belongs to the pyridoxal phosphate-binding protein YggS/PROSC family.</text>
</comment>
<name>A0A438B3T8_9NOCA</name>
<feature type="modified residue" description="N6-(pyridoxal phosphate)lysine" evidence="2 3">
    <location>
        <position position="45"/>
    </location>
</feature>
<dbReference type="NCBIfam" id="TIGR00044">
    <property type="entry name" value="YggS family pyridoxal phosphate-dependent enzyme"/>
    <property type="match status" value="1"/>
</dbReference>
<organism evidence="6 7">
    <name type="scientific">Rhodococcus xishaensis</name>
    <dbReference type="NCBI Taxonomy" id="2487364"/>
    <lineage>
        <taxon>Bacteria</taxon>
        <taxon>Bacillati</taxon>
        <taxon>Actinomycetota</taxon>
        <taxon>Actinomycetes</taxon>
        <taxon>Mycobacteriales</taxon>
        <taxon>Nocardiaceae</taxon>
        <taxon>Rhodococcus</taxon>
    </lineage>
</organism>
<dbReference type="InterPro" id="IPR001608">
    <property type="entry name" value="Ala_racemase_N"/>
</dbReference>
<dbReference type="HAMAP" id="MF_02087">
    <property type="entry name" value="PLP_homeostasis"/>
    <property type="match status" value="1"/>
</dbReference>
<dbReference type="PIRSF" id="PIRSF004848">
    <property type="entry name" value="YBL036c_PLPDEIII"/>
    <property type="match status" value="1"/>
</dbReference>
<dbReference type="Proteomes" id="UP000283479">
    <property type="component" value="Unassembled WGS sequence"/>
</dbReference>
<keyword evidence="1 2" id="KW-0663">Pyridoxal phosphate</keyword>
<comment type="cofactor">
    <cofactor evidence="3">
        <name>pyridoxal 5'-phosphate</name>
        <dbReference type="ChEBI" id="CHEBI:597326"/>
    </cofactor>
</comment>
<proteinExistence type="inferred from homology"/>
<evidence type="ECO:0000256" key="2">
    <source>
        <dbReference type="HAMAP-Rule" id="MF_02087"/>
    </source>
</evidence>
<dbReference type="AlphaFoldDB" id="A0A438B3T8"/>
<protein>
    <recommendedName>
        <fullName evidence="2">Pyridoxal phosphate homeostasis protein</fullName>
        <shortName evidence="2">PLP homeostasis protein</shortName>
    </recommendedName>
</protein>
<reference evidence="6 7" key="1">
    <citation type="submission" date="2018-11" db="EMBL/GenBank/DDBJ databases">
        <title>Rhodococcus spongicola sp. nov. and Rhodococcus xishaensis sp. nov. from marine sponges.</title>
        <authorList>
            <person name="Li L."/>
            <person name="Lin H.W."/>
        </authorList>
    </citation>
    <scope>NUCLEOTIDE SEQUENCE [LARGE SCALE GENOMIC DNA]</scope>
    <source>
        <strain evidence="6 7">LHW51113</strain>
    </source>
</reference>
<dbReference type="InterPro" id="IPR011078">
    <property type="entry name" value="PyrdxlP_homeostasis"/>
</dbReference>
<evidence type="ECO:0000256" key="3">
    <source>
        <dbReference type="PIRSR" id="PIRSR004848-1"/>
    </source>
</evidence>
<dbReference type="SUPFAM" id="SSF51419">
    <property type="entry name" value="PLP-binding barrel"/>
    <property type="match status" value="1"/>
</dbReference>
<sequence length="248" mass="26191">MGRRDDTARRDEIASALTAVRARLEAACRDAGRDPAEVTLLPVTKFFPASDVRILYDLGCRGFGESREPEASTKIAEFRADSGVVDAVLWHMIGRLQRNKVKSVVRWADMVHSLDSVRLADALDASVGAARDAGTRSGPLEVLLQVSLDTDPARGGVAVAGVDALAAHVAASPNLVLRGLMSVPPLDSDPDEAFGRLAVVQAGVLRDHPDATVLSAGMTGDLEAAIRHGSTCVRVGTAILGRRPIISE</sequence>
<comment type="function">
    <text evidence="2">Pyridoxal 5'-phosphate (PLP)-binding protein, which is involved in PLP homeostasis.</text>
</comment>
<evidence type="ECO:0000259" key="5">
    <source>
        <dbReference type="Pfam" id="PF01168"/>
    </source>
</evidence>
<dbReference type="Gene3D" id="3.20.20.10">
    <property type="entry name" value="Alanine racemase"/>
    <property type="match status" value="1"/>
</dbReference>
<evidence type="ECO:0000313" key="6">
    <source>
        <dbReference type="EMBL" id="RVW05654.1"/>
    </source>
</evidence>
<dbReference type="EMBL" id="RKLO01000001">
    <property type="protein sequence ID" value="RVW05654.1"/>
    <property type="molecule type" value="Genomic_DNA"/>
</dbReference>
<dbReference type="CDD" id="cd00635">
    <property type="entry name" value="PLPDE_III_YBL036c_like"/>
    <property type="match status" value="1"/>
</dbReference>
<dbReference type="OrthoDB" id="9804072at2"/>
<evidence type="ECO:0000256" key="1">
    <source>
        <dbReference type="ARBA" id="ARBA00022898"/>
    </source>
</evidence>
<comment type="caution">
    <text evidence="6">The sequence shown here is derived from an EMBL/GenBank/DDBJ whole genome shotgun (WGS) entry which is preliminary data.</text>
</comment>
<accession>A0A438B3T8</accession>
<evidence type="ECO:0000313" key="7">
    <source>
        <dbReference type="Proteomes" id="UP000283479"/>
    </source>
</evidence>
<feature type="domain" description="Alanine racemase N-terminal" evidence="5">
    <location>
        <begin position="37"/>
        <end position="244"/>
    </location>
</feature>
<dbReference type="InterPro" id="IPR029066">
    <property type="entry name" value="PLP-binding_barrel"/>
</dbReference>
<dbReference type="PANTHER" id="PTHR10146:SF14">
    <property type="entry name" value="PYRIDOXAL PHOSPHATE HOMEOSTASIS PROTEIN"/>
    <property type="match status" value="1"/>
</dbReference>
<gene>
    <name evidence="6" type="ORF">EGT50_03655</name>
</gene>
<dbReference type="GO" id="GO:0030170">
    <property type="term" value="F:pyridoxal phosphate binding"/>
    <property type="evidence" value="ECO:0007669"/>
    <property type="project" value="UniProtKB-UniRule"/>
</dbReference>
<dbReference type="RefSeq" id="WP_127951389.1">
    <property type="nucleotide sequence ID" value="NZ_RKLO01000001.1"/>
</dbReference>
<dbReference type="Pfam" id="PF01168">
    <property type="entry name" value="Ala_racemase_N"/>
    <property type="match status" value="1"/>
</dbReference>
<evidence type="ECO:0000256" key="4">
    <source>
        <dbReference type="RuleBase" id="RU004514"/>
    </source>
</evidence>
<dbReference type="PROSITE" id="PS01211">
    <property type="entry name" value="UPF0001"/>
    <property type="match status" value="1"/>
</dbReference>
<dbReference type="PANTHER" id="PTHR10146">
    <property type="entry name" value="PROLINE SYNTHETASE CO-TRANSCRIBED BACTERIAL HOMOLOG PROTEIN"/>
    <property type="match status" value="1"/>
</dbReference>